<sequence>MITDPEVAALLELVAQGYPQVETMAAADVRAAFRAREKWPAEPVEVGGVDDRVVGAADYGAGSHAIPVRVYRPLDPVDGGPVPVVVFAHGGGFVFGSLDSHDDFCRRMSRGLDAVVVAVDYRLAPEHPYPAALEDVHTVARWVTDHADEWGADASRLVLAGDSAGGNLAACAAVLARETGGPAVRVQLLMYPMILPGHRGDSYHRFAEGFANTAAATDWYWEQYLAGGVDHVGAAGRATDPCVSPVSGDLAGLPSAVVITAACDPLHDDGEVYARRLGEAGVDCWYRDYASTFHGFATIAALGVARRAQEEIWEQVRARLQ</sequence>
<evidence type="ECO:0000256" key="1">
    <source>
        <dbReference type="ARBA" id="ARBA00010515"/>
    </source>
</evidence>
<dbReference type="GO" id="GO:0016787">
    <property type="term" value="F:hydrolase activity"/>
    <property type="evidence" value="ECO:0007669"/>
    <property type="project" value="UniProtKB-KW"/>
</dbReference>
<dbReference type="PANTHER" id="PTHR48081">
    <property type="entry name" value="AB HYDROLASE SUPERFAMILY PROTEIN C4A8.06C"/>
    <property type="match status" value="1"/>
</dbReference>
<reference evidence="5" key="1">
    <citation type="submission" date="2023-10" db="EMBL/GenBank/DDBJ databases">
        <title>Development of a sustainable strategy for remediation of hydrocarbon-contaminated territories based on the waste exchange concept.</title>
        <authorList>
            <person name="Krivoruchko A."/>
        </authorList>
    </citation>
    <scope>NUCLEOTIDE SEQUENCE</scope>
    <source>
        <strain evidence="5">IEGM 1175</strain>
    </source>
</reference>
<dbReference type="AlphaFoldDB" id="A0AAE4QW41"/>
<proteinExistence type="inferred from homology"/>
<organism evidence="5 6">
    <name type="scientific">Dietzia maris</name>
    <dbReference type="NCBI Taxonomy" id="37915"/>
    <lineage>
        <taxon>Bacteria</taxon>
        <taxon>Bacillati</taxon>
        <taxon>Actinomycetota</taxon>
        <taxon>Actinomycetes</taxon>
        <taxon>Mycobacteriales</taxon>
        <taxon>Dietziaceae</taxon>
        <taxon>Dietzia</taxon>
    </lineage>
</organism>
<evidence type="ECO:0000313" key="5">
    <source>
        <dbReference type="EMBL" id="MDV6299461.1"/>
    </source>
</evidence>
<dbReference type="InterPro" id="IPR029058">
    <property type="entry name" value="AB_hydrolase_fold"/>
</dbReference>
<dbReference type="RefSeq" id="WP_317470036.1">
    <property type="nucleotide sequence ID" value="NZ_JAWLKJ010000002.1"/>
</dbReference>
<evidence type="ECO:0000256" key="2">
    <source>
        <dbReference type="ARBA" id="ARBA00022801"/>
    </source>
</evidence>
<dbReference type="PROSITE" id="PS01174">
    <property type="entry name" value="LIPASE_GDXG_SER"/>
    <property type="match status" value="1"/>
</dbReference>
<comment type="caution">
    <text evidence="5">The sequence shown here is derived from an EMBL/GenBank/DDBJ whole genome shotgun (WGS) entry which is preliminary data.</text>
</comment>
<accession>A0AAE4QW41</accession>
<evidence type="ECO:0000259" key="4">
    <source>
        <dbReference type="Pfam" id="PF07859"/>
    </source>
</evidence>
<dbReference type="Gene3D" id="3.40.50.1820">
    <property type="entry name" value="alpha/beta hydrolase"/>
    <property type="match status" value="1"/>
</dbReference>
<dbReference type="InterPro" id="IPR033140">
    <property type="entry name" value="Lipase_GDXG_put_SER_AS"/>
</dbReference>
<feature type="active site" evidence="3">
    <location>
        <position position="163"/>
    </location>
</feature>
<protein>
    <submittedName>
        <fullName evidence="5">Alpha/beta hydrolase</fullName>
    </submittedName>
</protein>
<keyword evidence="2 5" id="KW-0378">Hydrolase</keyword>
<dbReference type="Proteomes" id="UP001185873">
    <property type="component" value="Unassembled WGS sequence"/>
</dbReference>
<feature type="domain" description="Alpha/beta hydrolase fold-3" evidence="4">
    <location>
        <begin position="85"/>
        <end position="297"/>
    </location>
</feature>
<gene>
    <name evidence="5" type="ORF">R3P82_10085</name>
</gene>
<dbReference type="PANTHER" id="PTHR48081:SF8">
    <property type="entry name" value="ALPHA_BETA HYDROLASE FOLD-3 DOMAIN-CONTAINING PROTEIN-RELATED"/>
    <property type="match status" value="1"/>
</dbReference>
<dbReference type="InterPro" id="IPR050300">
    <property type="entry name" value="GDXG_lipolytic_enzyme"/>
</dbReference>
<dbReference type="Pfam" id="PF07859">
    <property type="entry name" value="Abhydrolase_3"/>
    <property type="match status" value="1"/>
</dbReference>
<evidence type="ECO:0000313" key="6">
    <source>
        <dbReference type="Proteomes" id="UP001185873"/>
    </source>
</evidence>
<dbReference type="InterPro" id="IPR013094">
    <property type="entry name" value="AB_hydrolase_3"/>
</dbReference>
<comment type="similarity">
    <text evidence="1">Belongs to the 'GDXG' lipolytic enzyme family.</text>
</comment>
<name>A0AAE4QW41_9ACTN</name>
<dbReference type="SUPFAM" id="SSF53474">
    <property type="entry name" value="alpha/beta-Hydrolases"/>
    <property type="match status" value="1"/>
</dbReference>
<evidence type="ECO:0000256" key="3">
    <source>
        <dbReference type="PROSITE-ProRule" id="PRU10038"/>
    </source>
</evidence>
<dbReference type="EMBL" id="JAWLKJ010000002">
    <property type="protein sequence ID" value="MDV6299461.1"/>
    <property type="molecule type" value="Genomic_DNA"/>
</dbReference>